<evidence type="ECO:0000256" key="1">
    <source>
        <dbReference type="SAM" id="MobiDB-lite"/>
    </source>
</evidence>
<evidence type="ECO:0000256" key="2">
    <source>
        <dbReference type="SAM" id="Phobius"/>
    </source>
</evidence>
<evidence type="ECO:0000313" key="3">
    <source>
        <dbReference type="EMBL" id="AXI76370.1"/>
    </source>
</evidence>
<keyword evidence="4" id="KW-1185">Reference proteome</keyword>
<dbReference type="AlphaFoldDB" id="A0A345SRL5"/>
<dbReference type="PIRSF" id="PIRSF026166">
    <property type="entry name" value="UCP026166"/>
    <property type="match status" value="1"/>
</dbReference>
<feature type="transmembrane region" description="Helical" evidence="2">
    <location>
        <begin position="266"/>
        <end position="289"/>
    </location>
</feature>
<sequence>MSRLRMPRRLPVDPFVLALLGTVALAALLPARGAAADLVGQAAGWAVGLLFFLYGARMSPREAADGVRHWRLHLTVLLCTFGLFPLLGLAVRALPSALLSPELATGVLFLCLLPSTVQSAIAFTSIARGNVAAAVCSGTFSNLLGILITPLLAGLLIGVSGGFSAGSLADIALKLLAPFAVGQLLRRRIGGWITRHRRVTGLVDRGSILLVVYSAFGEGVVGGVWHRLTLPRLGMLLVVEAVLLAVVLTVTALGSRRLGFAREDRVAIVFCGSKKSLASGLPIASVLFAGPAAGLMVLPLMLFHQMQLMVCAVLARRWAARTPVPSPDVPSPAGPAPAGLPAREGVVA</sequence>
<dbReference type="Pfam" id="PF13593">
    <property type="entry name" value="SBF_like"/>
    <property type="match status" value="1"/>
</dbReference>
<feature type="transmembrane region" description="Helical" evidence="2">
    <location>
        <begin position="206"/>
        <end position="228"/>
    </location>
</feature>
<feature type="transmembrane region" description="Helical" evidence="2">
    <location>
        <begin position="103"/>
        <end position="124"/>
    </location>
</feature>
<feature type="region of interest" description="Disordered" evidence="1">
    <location>
        <begin position="323"/>
        <end position="348"/>
    </location>
</feature>
<feature type="transmembrane region" description="Helical" evidence="2">
    <location>
        <begin position="72"/>
        <end position="91"/>
    </location>
</feature>
<dbReference type="InterPro" id="IPR016833">
    <property type="entry name" value="Put_Na-Bile_cotransptr"/>
</dbReference>
<dbReference type="PANTHER" id="PTHR18640:SF5">
    <property type="entry name" value="SODIUM_BILE ACID COTRANSPORTER 7"/>
    <property type="match status" value="1"/>
</dbReference>
<proteinExistence type="predicted"/>
<dbReference type="InterPro" id="IPR038770">
    <property type="entry name" value="Na+/solute_symporter_sf"/>
</dbReference>
<accession>A0A345SRL5</accession>
<keyword evidence="2" id="KW-1133">Transmembrane helix</keyword>
<dbReference type="PANTHER" id="PTHR18640">
    <property type="entry name" value="SOLUTE CARRIER FAMILY 10 MEMBER 7"/>
    <property type="match status" value="1"/>
</dbReference>
<reference evidence="4" key="1">
    <citation type="submission" date="2018-07" db="EMBL/GenBank/DDBJ databases">
        <title>Streptacidiphilus bronchialis DSM 106435 chromosome.</title>
        <authorList>
            <person name="Batra D."/>
            <person name="Gulvik C.A."/>
        </authorList>
    </citation>
    <scope>NUCLEOTIDE SEQUENCE [LARGE SCALE GENOMIC DNA]</scope>
    <source>
        <strain evidence="4">DSM 106435</strain>
    </source>
</reference>
<dbReference type="Proteomes" id="UP000249340">
    <property type="component" value="Chromosome"/>
</dbReference>
<dbReference type="Gene3D" id="1.20.1530.20">
    <property type="match status" value="1"/>
</dbReference>
<feature type="transmembrane region" description="Helical" evidence="2">
    <location>
        <begin position="131"/>
        <end position="157"/>
    </location>
</feature>
<dbReference type="EMBL" id="CP031264">
    <property type="protein sequence ID" value="AXI76370.1"/>
    <property type="molecule type" value="Genomic_DNA"/>
</dbReference>
<feature type="compositionally biased region" description="Pro residues" evidence="1">
    <location>
        <begin position="324"/>
        <end position="335"/>
    </location>
</feature>
<dbReference type="KEGG" id="stri:C7M71_001630"/>
<name>A0A345SRL5_9ACTN</name>
<keyword evidence="2" id="KW-0812">Transmembrane</keyword>
<evidence type="ECO:0000313" key="4">
    <source>
        <dbReference type="Proteomes" id="UP000249340"/>
    </source>
</evidence>
<feature type="transmembrane region" description="Helical" evidence="2">
    <location>
        <begin position="234"/>
        <end position="254"/>
    </location>
</feature>
<organism evidence="3 4">
    <name type="scientific">Peterkaempfera bronchialis</name>
    <dbReference type="NCBI Taxonomy" id="2126346"/>
    <lineage>
        <taxon>Bacteria</taxon>
        <taxon>Bacillati</taxon>
        <taxon>Actinomycetota</taxon>
        <taxon>Actinomycetes</taxon>
        <taxon>Kitasatosporales</taxon>
        <taxon>Streptomycetaceae</taxon>
        <taxon>Peterkaempfera</taxon>
    </lineage>
</organism>
<keyword evidence="2" id="KW-0472">Membrane</keyword>
<feature type="transmembrane region" description="Helical" evidence="2">
    <location>
        <begin position="163"/>
        <end position="185"/>
    </location>
</feature>
<dbReference type="GO" id="GO:0005886">
    <property type="term" value="C:plasma membrane"/>
    <property type="evidence" value="ECO:0007669"/>
    <property type="project" value="TreeGrafter"/>
</dbReference>
<dbReference type="OrthoDB" id="9792271at2"/>
<feature type="transmembrane region" description="Helical" evidence="2">
    <location>
        <begin position="43"/>
        <end position="60"/>
    </location>
</feature>
<gene>
    <name evidence="3" type="ORF">C7M71_001630</name>
</gene>
<protein>
    <submittedName>
        <fullName evidence="3">Bile acid:sodium symporter</fullName>
    </submittedName>
</protein>